<dbReference type="PANTHER" id="PTHR43425:SF2">
    <property type="entry name" value="OXYGEN-INSENSITIVE NADPH NITROREDUCTASE"/>
    <property type="match status" value="1"/>
</dbReference>
<evidence type="ECO:0000256" key="5">
    <source>
        <dbReference type="PIRNR" id="PIRNR005426"/>
    </source>
</evidence>
<reference evidence="7 8" key="1">
    <citation type="submission" date="2020-07" db="EMBL/GenBank/DDBJ databases">
        <title>Facklamia lactis sp. nov., isolated from raw milk.</title>
        <authorList>
            <person name="Doll E.V."/>
            <person name="Huptas C."/>
            <person name="Staib L."/>
            <person name="Wenning M."/>
            <person name="Scherer S."/>
        </authorList>
    </citation>
    <scope>NUCLEOTIDE SEQUENCE [LARGE SCALE GENOMIC DNA]</scope>
    <source>
        <strain evidence="7 8">DSM 111018</strain>
    </source>
</reference>
<gene>
    <name evidence="7" type="ORF">HZY91_09645</name>
</gene>
<dbReference type="InterPro" id="IPR029479">
    <property type="entry name" value="Nitroreductase"/>
</dbReference>
<comment type="similarity">
    <text evidence="1 5">Belongs to the flavin oxidoreductase frp family.</text>
</comment>
<keyword evidence="5" id="KW-0521">NADP</keyword>
<accession>A0ABS0LSI6</accession>
<evidence type="ECO:0000313" key="8">
    <source>
        <dbReference type="Proteomes" id="UP000721415"/>
    </source>
</evidence>
<dbReference type="InterPro" id="IPR000415">
    <property type="entry name" value="Nitroreductase-like"/>
</dbReference>
<evidence type="ECO:0000259" key="6">
    <source>
        <dbReference type="Pfam" id="PF00881"/>
    </source>
</evidence>
<evidence type="ECO:0000313" key="7">
    <source>
        <dbReference type="EMBL" id="MBG9987130.1"/>
    </source>
</evidence>
<dbReference type="Pfam" id="PF00881">
    <property type="entry name" value="Nitroreductase"/>
    <property type="match status" value="1"/>
</dbReference>
<comment type="caution">
    <text evidence="7">The sequence shown here is derived from an EMBL/GenBank/DDBJ whole genome shotgun (WGS) entry which is preliminary data.</text>
</comment>
<dbReference type="PANTHER" id="PTHR43425">
    <property type="entry name" value="OXYGEN-INSENSITIVE NADPH NITROREDUCTASE"/>
    <property type="match status" value="1"/>
</dbReference>
<dbReference type="SUPFAM" id="SSF55469">
    <property type="entry name" value="FMN-dependent nitroreductase-like"/>
    <property type="match status" value="1"/>
</dbReference>
<keyword evidence="4 5" id="KW-0560">Oxidoreductase</keyword>
<feature type="domain" description="Nitroreductase" evidence="6">
    <location>
        <begin position="8"/>
        <end position="163"/>
    </location>
</feature>
<keyword evidence="2 5" id="KW-0285">Flavoprotein</keyword>
<proteinExistence type="inferred from homology"/>
<organism evidence="7 8">
    <name type="scientific">Facklamia lactis</name>
    <dbReference type="NCBI Taxonomy" id="2749967"/>
    <lineage>
        <taxon>Bacteria</taxon>
        <taxon>Bacillati</taxon>
        <taxon>Bacillota</taxon>
        <taxon>Bacilli</taxon>
        <taxon>Lactobacillales</taxon>
        <taxon>Aerococcaceae</taxon>
        <taxon>Facklamia</taxon>
    </lineage>
</organism>
<dbReference type="InterPro" id="IPR016446">
    <property type="entry name" value="Flavin_OxRdtase_Frp"/>
</dbReference>
<dbReference type="RefSeq" id="WP_197116050.1">
    <property type="nucleotide sequence ID" value="NZ_JACBXQ010000006.1"/>
</dbReference>
<evidence type="ECO:0000256" key="1">
    <source>
        <dbReference type="ARBA" id="ARBA00008366"/>
    </source>
</evidence>
<evidence type="ECO:0000256" key="4">
    <source>
        <dbReference type="ARBA" id="ARBA00023002"/>
    </source>
</evidence>
<name>A0ABS0LSI6_9LACT</name>
<dbReference type="EMBL" id="JACBXQ010000006">
    <property type="protein sequence ID" value="MBG9987130.1"/>
    <property type="molecule type" value="Genomic_DNA"/>
</dbReference>
<protein>
    <submittedName>
        <fullName evidence="7">NADPH-dependent oxidoreductase</fullName>
    </submittedName>
</protein>
<dbReference type="PIRSF" id="PIRSF005426">
    <property type="entry name" value="Frp"/>
    <property type="match status" value="1"/>
</dbReference>
<dbReference type="Gene3D" id="3.40.109.10">
    <property type="entry name" value="NADH Oxidase"/>
    <property type="match status" value="1"/>
</dbReference>
<dbReference type="Proteomes" id="UP000721415">
    <property type="component" value="Unassembled WGS sequence"/>
</dbReference>
<evidence type="ECO:0000256" key="3">
    <source>
        <dbReference type="ARBA" id="ARBA00022643"/>
    </source>
</evidence>
<evidence type="ECO:0000256" key="2">
    <source>
        <dbReference type="ARBA" id="ARBA00022630"/>
    </source>
</evidence>
<sequence>MNSTIETIQNHRSIRFFKDQKVEEEKRSLLLETMNRAATSTGMQTASVIRITDGSIKQEIAKIANQPYINHVPELMIFVVDLYRNSQIAKAKGYTGEKYRSMDNFFQGVADAYIQAQTFTIAAESLGFGAVYFGSILNDSAKMIELLQLPSLTFPIVGLGYGYPNDNPELKPRIPVEYKVGENTYSAYSDYLELLKEYDTEMTQYYDTREKNQRSDSFTDQVKDKIESGKMLRSKMMQVVKTQGFDVMLEKEEMFEE</sequence>
<dbReference type="CDD" id="cd02146">
    <property type="entry name" value="NfsA-like"/>
    <property type="match status" value="1"/>
</dbReference>
<keyword evidence="3 5" id="KW-0288">FMN</keyword>
<keyword evidence="8" id="KW-1185">Reference proteome</keyword>